<proteinExistence type="inferred from homology"/>
<dbReference type="SUPFAM" id="SSF51735">
    <property type="entry name" value="NAD(P)-binding Rossmann-fold domains"/>
    <property type="match status" value="1"/>
</dbReference>
<name>A0A2G9YYA0_9BACT</name>
<gene>
    <name evidence="7" type="ORF">COX35_01980</name>
</gene>
<dbReference type="GO" id="GO:0051287">
    <property type="term" value="F:NAD binding"/>
    <property type="evidence" value="ECO:0007669"/>
    <property type="project" value="InterPro"/>
</dbReference>
<feature type="domain" description="D-isomer specific 2-hydroxyacid dehydrogenase catalytic" evidence="5">
    <location>
        <begin position="31"/>
        <end position="317"/>
    </location>
</feature>
<dbReference type="EMBL" id="PCRQ01000053">
    <property type="protein sequence ID" value="PIP24210.1"/>
    <property type="molecule type" value="Genomic_DNA"/>
</dbReference>
<evidence type="ECO:0000256" key="3">
    <source>
        <dbReference type="ARBA" id="ARBA00023027"/>
    </source>
</evidence>
<dbReference type="PANTHER" id="PTHR43761:SF1">
    <property type="entry name" value="D-ISOMER SPECIFIC 2-HYDROXYACID DEHYDROGENASE CATALYTIC DOMAIN-CONTAINING PROTEIN-RELATED"/>
    <property type="match status" value="1"/>
</dbReference>
<protein>
    <recommendedName>
        <fullName evidence="9">Hydroxyacid dehydrogenase</fullName>
    </recommendedName>
</protein>
<dbReference type="InterPro" id="IPR036291">
    <property type="entry name" value="NAD(P)-bd_dom_sf"/>
</dbReference>
<evidence type="ECO:0000259" key="5">
    <source>
        <dbReference type="Pfam" id="PF00389"/>
    </source>
</evidence>
<comment type="similarity">
    <text evidence="1 4">Belongs to the D-isomer specific 2-hydroxyacid dehydrogenase family.</text>
</comment>
<evidence type="ECO:0000313" key="8">
    <source>
        <dbReference type="Proteomes" id="UP000229952"/>
    </source>
</evidence>
<dbReference type="PANTHER" id="PTHR43761">
    <property type="entry name" value="D-ISOMER SPECIFIC 2-HYDROXYACID DEHYDROGENASE FAMILY PROTEIN (AFU_ORTHOLOGUE AFUA_1G13630)"/>
    <property type="match status" value="1"/>
</dbReference>
<dbReference type="InterPro" id="IPR006139">
    <property type="entry name" value="D-isomer_2_OHA_DH_cat_dom"/>
</dbReference>
<dbReference type="Pfam" id="PF00389">
    <property type="entry name" value="2-Hacid_dh"/>
    <property type="match status" value="1"/>
</dbReference>
<keyword evidence="2 4" id="KW-0560">Oxidoreductase</keyword>
<dbReference type="InterPro" id="IPR006140">
    <property type="entry name" value="D-isomer_DH_NAD-bd"/>
</dbReference>
<dbReference type="Pfam" id="PF02826">
    <property type="entry name" value="2-Hacid_dh_C"/>
    <property type="match status" value="1"/>
</dbReference>
<evidence type="ECO:0000313" key="7">
    <source>
        <dbReference type="EMBL" id="PIP24210.1"/>
    </source>
</evidence>
<reference evidence="7 8" key="1">
    <citation type="submission" date="2017-09" db="EMBL/GenBank/DDBJ databases">
        <title>Depth-based differentiation of microbial function through sediment-hosted aquifers and enrichment of novel symbionts in the deep terrestrial subsurface.</title>
        <authorList>
            <person name="Probst A.J."/>
            <person name="Ladd B."/>
            <person name="Jarett J.K."/>
            <person name="Geller-Mcgrath D.E."/>
            <person name="Sieber C.M."/>
            <person name="Emerson J.B."/>
            <person name="Anantharaman K."/>
            <person name="Thomas B.C."/>
            <person name="Malmstrom R."/>
            <person name="Stieglmeier M."/>
            <person name="Klingl A."/>
            <person name="Woyke T."/>
            <person name="Ryan C.M."/>
            <person name="Banfield J.F."/>
        </authorList>
    </citation>
    <scope>NUCLEOTIDE SEQUENCE [LARGE SCALE GENOMIC DNA]</scope>
    <source>
        <strain evidence="7">CG23_combo_of_CG06-09_8_20_14_all_37_18</strain>
    </source>
</reference>
<dbReference type="Gene3D" id="3.40.50.720">
    <property type="entry name" value="NAD(P)-binding Rossmann-like Domain"/>
    <property type="match status" value="2"/>
</dbReference>
<organism evidence="7 8">
    <name type="scientific">Candidatus Nealsonbacteria bacterium CG23_combo_of_CG06-09_8_20_14_all_37_18</name>
    <dbReference type="NCBI Taxonomy" id="1974720"/>
    <lineage>
        <taxon>Bacteria</taxon>
        <taxon>Candidatus Nealsoniibacteriota</taxon>
    </lineage>
</organism>
<feature type="domain" description="D-isomer specific 2-hydroxyacid dehydrogenase NAD-binding" evidence="6">
    <location>
        <begin position="114"/>
        <end position="285"/>
    </location>
</feature>
<evidence type="ECO:0000256" key="1">
    <source>
        <dbReference type="ARBA" id="ARBA00005854"/>
    </source>
</evidence>
<dbReference type="Proteomes" id="UP000229952">
    <property type="component" value="Unassembled WGS sequence"/>
</dbReference>
<dbReference type="SUPFAM" id="SSF52283">
    <property type="entry name" value="Formate/glycerate dehydrogenase catalytic domain-like"/>
    <property type="match status" value="1"/>
</dbReference>
<accession>A0A2G9YYA0</accession>
<dbReference type="AlphaFoldDB" id="A0A2G9YYA0"/>
<keyword evidence="3" id="KW-0520">NAD</keyword>
<dbReference type="GO" id="GO:0016616">
    <property type="term" value="F:oxidoreductase activity, acting on the CH-OH group of donors, NAD or NADP as acceptor"/>
    <property type="evidence" value="ECO:0007669"/>
    <property type="project" value="InterPro"/>
</dbReference>
<sequence>MNTKFKKILTIGINKFALDSAYWQRIEALTEKIVNCDKDSPEIKDELTDTDCLLTGFGIVVNREMIDSSPNLRYIGVLATAYGKVNVDYAKSKGISICNIPGYATEAVAEFVFGVILDHIREIERGKKQAREGNYSEAGFSAIEIKDKVFGILGLGRIGSRVAEIALGFGADVRYWNIDRRKEFEERGIKYEDADNLIPKCDFLSLHFAQVKDTENFLNGERIQKIKKGAFVVNTAPMELVDIDALAARLSIGDMTFILDHSDEMSQENINKLSKFKNCIIYPPIAYITKEARIAKQEIFVGNIESFLKGLPTNQVN</sequence>
<evidence type="ECO:0000256" key="2">
    <source>
        <dbReference type="ARBA" id="ARBA00023002"/>
    </source>
</evidence>
<dbReference type="InterPro" id="IPR050418">
    <property type="entry name" value="D-iso_2-hydroxyacid_DH_PdxB"/>
</dbReference>
<evidence type="ECO:0008006" key="9">
    <source>
        <dbReference type="Google" id="ProtNLM"/>
    </source>
</evidence>
<comment type="caution">
    <text evidence="7">The sequence shown here is derived from an EMBL/GenBank/DDBJ whole genome shotgun (WGS) entry which is preliminary data.</text>
</comment>
<evidence type="ECO:0000256" key="4">
    <source>
        <dbReference type="RuleBase" id="RU003719"/>
    </source>
</evidence>
<evidence type="ECO:0000259" key="6">
    <source>
        <dbReference type="Pfam" id="PF02826"/>
    </source>
</evidence>